<reference evidence="7 8" key="1">
    <citation type="submission" date="2009-12" db="EMBL/GenBank/DDBJ databases">
        <authorList>
            <person name="Shrivastava S."/>
            <person name="Madupu R."/>
            <person name="Durkin A.S."/>
            <person name="Torralba M."/>
            <person name="Methe B."/>
            <person name="Sutton G.G."/>
            <person name="Strausberg R.L."/>
            <person name="Nelson K.E."/>
        </authorList>
    </citation>
    <scope>NUCLEOTIDE SEQUENCE [LARGE SCALE GENOMIC DNA]</scope>
    <source>
        <strain evidence="7 8">W5455</strain>
    </source>
</reference>
<accession>A0ABM9ZYF7</accession>
<evidence type="ECO:0000256" key="3">
    <source>
        <dbReference type="ARBA" id="ARBA00022519"/>
    </source>
</evidence>
<evidence type="ECO:0000256" key="1">
    <source>
        <dbReference type="ARBA" id="ARBA00004533"/>
    </source>
</evidence>
<name>A0ABM9ZYF7_9BACT</name>
<dbReference type="PANTHER" id="PTHR30606:SF10">
    <property type="entry name" value="PHOSPHATIDYLINOSITOL MANNOSIDE ACYLTRANSFERASE"/>
    <property type="match status" value="1"/>
</dbReference>
<keyword evidence="8" id="KW-1185">Reference proteome</keyword>
<evidence type="ECO:0000256" key="6">
    <source>
        <dbReference type="ARBA" id="ARBA00023315"/>
    </source>
</evidence>
<keyword evidence="3" id="KW-0997">Cell inner membrane</keyword>
<dbReference type="Pfam" id="PF03279">
    <property type="entry name" value="Lip_A_acyltrans"/>
    <property type="match status" value="1"/>
</dbReference>
<dbReference type="GeneID" id="90986553"/>
<proteinExistence type="predicted"/>
<evidence type="ECO:0000313" key="8">
    <source>
        <dbReference type="Proteomes" id="UP000006462"/>
    </source>
</evidence>
<evidence type="ECO:0000256" key="5">
    <source>
        <dbReference type="ARBA" id="ARBA00023136"/>
    </source>
</evidence>
<organism evidence="7 8">
    <name type="scientific">Pyramidobacter piscolens W5455</name>
    <dbReference type="NCBI Taxonomy" id="352165"/>
    <lineage>
        <taxon>Bacteria</taxon>
        <taxon>Thermotogati</taxon>
        <taxon>Synergistota</taxon>
        <taxon>Synergistia</taxon>
        <taxon>Synergistales</taxon>
        <taxon>Dethiosulfovibrionaceae</taxon>
        <taxon>Pyramidobacter</taxon>
    </lineage>
</organism>
<dbReference type="GO" id="GO:0016746">
    <property type="term" value="F:acyltransferase activity"/>
    <property type="evidence" value="ECO:0007669"/>
    <property type="project" value="UniProtKB-KW"/>
</dbReference>
<keyword evidence="4" id="KW-0808">Transferase</keyword>
<keyword evidence="2" id="KW-1003">Cell membrane</keyword>
<dbReference type="RefSeq" id="WP_009163560.1">
    <property type="nucleotide sequence ID" value="NZ_ADFP01000009.1"/>
</dbReference>
<comment type="subcellular location">
    <subcellularLocation>
        <location evidence="1">Cell inner membrane</location>
    </subcellularLocation>
</comment>
<dbReference type="Proteomes" id="UP000006462">
    <property type="component" value="Unassembled WGS sequence"/>
</dbReference>
<dbReference type="CDD" id="cd07984">
    <property type="entry name" value="LPLAT_LABLAT-like"/>
    <property type="match status" value="1"/>
</dbReference>
<evidence type="ECO:0000313" key="7">
    <source>
        <dbReference type="EMBL" id="EFB91956.1"/>
    </source>
</evidence>
<dbReference type="EMBL" id="ADFP01000009">
    <property type="protein sequence ID" value="EFB91956.1"/>
    <property type="molecule type" value="Genomic_DNA"/>
</dbReference>
<dbReference type="InterPro" id="IPR004960">
    <property type="entry name" value="LipA_acyltrans"/>
</dbReference>
<evidence type="ECO:0000256" key="2">
    <source>
        <dbReference type="ARBA" id="ARBA00022475"/>
    </source>
</evidence>
<comment type="caution">
    <text evidence="7">The sequence shown here is derived from an EMBL/GenBank/DDBJ whole genome shotgun (WGS) entry which is preliminary data.</text>
</comment>
<keyword evidence="6 7" id="KW-0012">Acyltransferase</keyword>
<dbReference type="PANTHER" id="PTHR30606">
    <property type="entry name" value="LIPID A BIOSYNTHESIS LAUROYL ACYLTRANSFERASE"/>
    <property type="match status" value="1"/>
</dbReference>
<sequence>MQNFYWYLICALRAIFCRLPHKTAVRLGDVLGRVMWLVCKSRVDKAEARCVRALGIGVTPARRIVLASYRNIGRAVAETLRLPKIAATVERYVALQGEENLRQALARGRGVILLLGHLDNWEIANICASKKYPLNVVAANQRDQRITGLLMKLRSLAGSRNVQKGQGLKGAIRCLRNGEVLCVLHDQDAKDQGIVVPFLGLPASTPTGVAKLAAKFGAAVVPTHIVREPDGFTHRVIFEPALADPAGVAFGENEESCLKICNDRISSWIREHPGQWLLWLYPRWASTVPGDR</sequence>
<gene>
    <name evidence="7" type="ORF">HMPREF7215_0413</name>
</gene>
<evidence type="ECO:0000256" key="4">
    <source>
        <dbReference type="ARBA" id="ARBA00022679"/>
    </source>
</evidence>
<keyword evidence="5" id="KW-0472">Membrane</keyword>
<protein>
    <submittedName>
        <fullName evidence="7">Lipid A biosynthesis (KDO)2-(Lauroyl)-lipid IVA acyltransferase</fullName>
    </submittedName>
</protein>